<feature type="transmembrane region" description="Helical" evidence="1">
    <location>
        <begin position="97"/>
        <end position="115"/>
    </location>
</feature>
<organism evidence="2 4">
    <name type="scientific">Bacillus paralicheniformis</name>
    <dbReference type="NCBI Taxonomy" id="1648923"/>
    <lineage>
        <taxon>Bacteria</taxon>
        <taxon>Bacillati</taxon>
        <taxon>Bacillota</taxon>
        <taxon>Bacilli</taxon>
        <taxon>Bacillales</taxon>
        <taxon>Bacillaceae</taxon>
        <taxon>Bacillus</taxon>
    </lineage>
</organism>
<keyword evidence="1" id="KW-0812">Transmembrane</keyword>
<evidence type="ECO:0000256" key="1">
    <source>
        <dbReference type="SAM" id="Phobius"/>
    </source>
</evidence>
<dbReference type="Proteomes" id="UP000185604">
    <property type="component" value="Unassembled WGS sequence"/>
</dbReference>
<dbReference type="EMBL" id="NILF01000022">
    <property type="protein sequence ID" value="TWL41818.1"/>
    <property type="molecule type" value="Genomic_DNA"/>
</dbReference>
<comment type="caution">
    <text evidence="2">The sequence shown here is derived from an EMBL/GenBank/DDBJ whole genome shotgun (WGS) entry which is preliminary data.</text>
</comment>
<dbReference type="Pfam" id="PF07301">
    <property type="entry name" value="DUF1453"/>
    <property type="match status" value="1"/>
</dbReference>
<dbReference type="Proteomes" id="UP000429980">
    <property type="component" value="Unassembled WGS sequence"/>
</dbReference>
<gene>
    <name evidence="2" type="ORF">B4121_3205</name>
    <name evidence="3" type="ORF">CHCC15381_3987</name>
</gene>
<reference evidence="3 5" key="2">
    <citation type="submission" date="2019-06" db="EMBL/GenBank/DDBJ databases">
        <title>Genome sequence analysis of &gt;100 Bacillus licheniformis strains suggests intrinsic resistance to this species.</title>
        <authorList>
            <person name="Wels M."/>
            <person name="Siezen R.J."/>
            <person name="Johansen E."/>
            <person name="Stuer-Lauridsen B."/>
            <person name="Bjerre K."/>
            <person name="Nielsen B.K.K."/>
        </authorList>
    </citation>
    <scope>NUCLEOTIDE SEQUENCE [LARGE SCALE GENOMIC DNA]</scope>
    <source>
        <strain evidence="3 5">BAC-15381</strain>
    </source>
</reference>
<accession>A0A6I7UEK1</accession>
<keyword evidence="5" id="KW-1185">Reference proteome</keyword>
<dbReference type="EMBL" id="LKPO01000021">
    <property type="protein sequence ID" value="OLF89930.1"/>
    <property type="molecule type" value="Genomic_DNA"/>
</dbReference>
<keyword evidence="1" id="KW-0472">Membrane</keyword>
<name>A0A6I7UEK1_9BACI</name>
<feature type="transmembrane region" description="Helical" evidence="1">
    <location>
        <begin position="70"/>
        <end position="91"/>
    </location>
</feature>
<evidence type="ECO:0000313" key="2">
    <source>
        <dbReference type="EMBL" id="OLF89930.1"/>
    </source>
</evidence>
<feature type="transmembrane region" description="Helical" evidence="1">
    <location>
        <begin position="127"/>
        <end position="148"/>
    </location>
</feature>
<feature type="transmembrane region" description="Helical" evidence="1">
    <location>
        <begin position="178"/>
        <end position="198"/>
    </location>
</feature>
<protein>
    <submittedName>
        <fullName evidence="2">Protein csk22</fullName>
    </submittedName>
</protein>
<reference evidence="2 4" key="1">
    <citation type="journal article" date="2016" name="Front. Microbiol.">
        <title>High-Level Heat Resistance of Spores of Bacillus amyloliquefaciens and Bacillus licheniformis Results from the Presence of a spoVA Operon in a Tn1546 Transposon.</title>
        <authorList>
            <person name="Berendsen E.M."/>
            <person name="Koning R.A."/>
            <person name="Boekhorst J."/>
            <person name="de Jong A."/>
            <person name="Kuipers O.P."/>
            <person name="Wells-Bennik M.H."/>
        </authorList>
    </citation>
    <scope>NUCLEOTIDE SEQUENCE [LARGE SCALE GENOMIC DNA]</scope>
    <source>
        <strain evidence="2 4">B4121</strain>
    </source>
</reference>
<evidence type="ECO:0000313" key="5">
    <source>
        <dbReference type="Proteomes" id="UP000429980"/>
    </source>
</evidence>
<dbReference type="InterPro" id="IPR058247">
    <property type="entry name" value="DUF1453"/>
</dbReference>
<proteinExistence type="predicted"/>
<evidence type="ECO:0000313" key="4">
    <source>
        <dbReference type="Proteomes" id="UP000185604"/>
    </source>
</evidence>
<sequence>MEYHDKKGDLITQLFRKSLFLLRFIQFGHILLKKGGFKNIIYYFLQFFAIVSFVYIKFKRSVGYQPLKPARMLFRIILFSGIFVFLLTMSALHPLSYFYDLIGIALGLILTAYALKHVSIENRDGILYFRTHLWIELIVLLLFLYRFLYRIAEIGQLQTAVSNGGSAAYGALFAQDPATMIGFFVLAVYYVGFSFFVLKKGRNEEKRSA</sequence>
<feature type="transmembrane region" description="Helical" evidence="1">
    <location>
        <begin position="40"/>
        <end position="58"/>
    </location>
</feature>
<keyword evidence="1" id="KW-1133">Transmembrane helix</keyword>
<dbReference type="AlphaFoldDB" id="A0A6I7UEK1"/>
<evidence type="ECO:0000313" key="3">
    <source>
        <dbReference type="EMBL" id="TWL41818.1"/>
    </source>
</evidence>